<dbReference type="PANTHER" id="PTHR30157">
    <property type="entry name" value="FERRIC REDUCTASE, NADPH-DEPENDENT"/>
    <property type="match status" value="1"/>
</dbReference>
<dbReference type="OrthoDB" id="9814826at2"/>
<comment type="caution">
    <text evidence="2">The sequence shown here is derived from an EMBL/GenBank/DDBJ whole genome shotgun (WGS) entry which is preliminary data.</text>
</comment>
<dbReference type="SUPFAM" id="SSF63380">
    <property type="entry name" value="Riboflavin synthase domain-like"/>
    <property type="match status" value="1"/>
</dbReference>
<dbReference type="Pfam" id="PF08021">
    <property type="entry name" value="FAD_binding_9"/>
    <property type="match status" value="1"/>
</dbReference>
<dbReference type="InterPro" id="IPR017927">
    <property type="entry name" value="FAD-bd_FR_type"/>
</dbReference>
<evidence type="ECO:0000313" key="3">
    <source>
        <dbReference type="Proteomes" id="UP000318380"/>
    </source>
</evidence>
<organism evidence="2 3">
    <name type="scientific">Kribbella amoyensis</name>
    <dbReference type="NCBI Taxonomy" id="996641"/>
    <lineage>
        <taxon>Bacteria</taxon>
        <taxon>Bacillati</taxon>
        <taxon>Actinomycetota</taxon>
        <taxon>Actinomycetes</taxon>
        <taxon>Propionibacteriales</taxon>
        <taxon>Kribbellaceae</taxon>
        <taxon>Kribbella</taxon>
    </lineage>
</organism>
<dbReference type="Gene3D" id="3.40.50.80">
    <property type="entry name" value="Nucleotide-binding domain of ferredoxin-NADP reductase (FNR) module"/>
    <property type="match status" value="1"/>
</dbReference>
<protein>
    <submittedName>
        <fullName evidence="2">NADPH-dependent ferric siderophore reductase</fullName>
    </submittedName>
</protein>
<dbReference type="InterPro" id="IPR017938">
    <property type="entry name" value="Riboflavin_synthase-like_b-brl"/>
</dbReference>
<proteinExistence type="predicted"/>
<sequence>MTTVLERPITFDSVLATVAAIEDLSPHLRRVTFVAPRIAAAVTAGPDQRIKVLLDPPSGAELRLPVGPDWYTQWCAMPEDERFVLRTYTVRALRPEVAELDIEFVLHGVNGPASAWVSAAVPGDEVGLIIPFAVDTTSTKGLLHSGVDYVPPATSTRRLLVADETALPALAGILEQLPASVHATVFAEVPDIRDIRPLPTPGTADITWIAHAGAPADGPQSLLEALKAAALPFDLDYAWVAGESGMIKQVRRHLVTTAGLPKSAISFQGYWKRGQAQI</sequence>
<dbReference type="Pfam" id="PF04954">
    <property type="entry name" value="SIP"/>
    <property type="match status" value="1"/>
</dbReference>
<dbReference type="InterPro" id="IPR039374">
    <property type="entry name" value="SIP_fam"/>
</dbReference>
<dbReference type="GO" id="GO:0016491">
    <property type="term" value="F:oxidoreductase activity"/>
    <property type="evidence" value="ECO:0007669"/>
    <property type="project" value="InterPro"/>
</dbReference>
<gene>
    <name evidence="2" type="ORF">FB561_1223</name>
</gene>
<dbReference type="EMBL" id="VIVK01000001">
    <property type="protein sequence ID" value="TWD80151.1"/>
    <property type="molecule type" value="Genomic_DNA"/>
</dbReference>
<dbReference type="InterPro" id="IPR007037">
    <property type="entry name" value="SIP_rossman_dom"/>
</dbReference>
<dbReference type="AlphaFoldDB" id="A0A561BMN7"/>
<evidence type="ECO:0000313" key="2">
    <source>
        <dbReference type="EMBL" id="TWD80151.1"/>
    </source>
</evidence>
<dbReference type="CDD" id="cd06193">
    <property type="entry name" value="siderophore_interacting"/>
    <property type="match status" value="1"/>
</dbReference>
<evidence type="ECO:0000259" key="1">
    <source>
        <dbReference type="PROSITE" id="PS51384"/>
    </source>
</evidence>
<dbReference type="InterPro" id="IPR013113">
    <property type="entry name" value="SIP_FAD-bd"/>
</dbReference>
<dbReference type="Proteomes" id="UP000318380">
    <property type="component" value="Unassembled WGS sequence"/>
</dbReference>
<accession>A0A561BMN7</accession>
<dbReference type="InterPro" id="IPR039261">
    <property type="entry name" value="FNR_nucleotide-bd"/>
</dbReference>
<dbReference type="PANTHER" id="PTHR30157:SF0">
    <property type="entry name" value="NADPH-DEPENDENT FERRIC-CHELATE REDUCTASE"/>
    <property type="match status" value="1"/>
</dbReference>
<reference evidence="2 3" key="1">
    <citation type="submission" date="2019-06" db="EMBL/GenBank/DDBJ databases">
        <title>Sequencing the genomes of 1000 actinobacteria strains.</title>
        <authorList>
            <person name="Klenk H.-P."/>
        </authorList>
    </citation>
    <scope>NUCLEOTIDE SEQUENCE [LARGE SCALE GENOMIC DNA]</scope>
    <source>
        <strain evidence="2 3">DSM 24683</strain>
    </source>
</reference>
<feature type="domain" description="FAD-binding FR-type" evidence="1">
    <location>
        <begin position="11"/>
        <end position="138"/>
    </location>
</feature>
<keyword evidence="3" id="KW-1185">Reference proteome</keyword>
<dbReference type="PROSITE" id="PS51384">
    <property type="entry name" value="FAD_FR"/>
    <property type="match status" value="1"/>
</dbReference>
<dbReference type="RefSeq" id="WP_145803908.1">
    <property type="nucleotide sequence ID" value="NZ_VIVK01000001.1"/>
</dbReference>
<dbReference type="Gene3D" id="2.40.30.10">
    <property type="entry name" value="Translation factors"/>
    <property type="match status" value="1"/>
</dbReference>
<name>A0A561BMN7_9ACTN</name>